<evidence type="ECO:0000256" key="5">
    <source>
        <dbReference type="SAM" id="Phobius"/>
    </source>
</evidence>
<sequence>MVTSPQPRAPPPRHHVLRYVAIALLALIVIVGIAVLIAWLIVKPKRFVYTIEDGSVNNFKLANNHLNSTIDFILWAENPNRRISVYYDSIHVSVVYEDQTIGFNMVEPFHQPHQNVTRLGVTVVAQNLALSKSSYKDLWIDKSSRRLELDVHVKAKIRFKVGLLQTKHRTLRLLCSPVIATFSSKSSEITKCDIDV</sequence>
<feature type="domain" description="Late embryogenesis abundant protein LEA-2 subgroup" evidence="6">
    <location>
        <begin position="77"/>
        <end position="171"/>
    </location>
</feature>
<dbReference type="InParanoid" id="A0A1Q3D9W5"/>
<proteinExistence type="predicted"/>
<dbReference type="EMBL" id="BDDD01005346">
    <property type="protein sequence ID" value="GAV89242.1"/>
    <property type="molecule type" value="Genomic_DNA"/>
</dbReference>
<organism evidence="7 8">
    <name type="scientific">Cephalotus follicularis</name>
    <name type="common">Albany pitcher plant</name>
    <dbReference type="NCBI Taxonomy" id="3775"/>
    <lineage>
        <taxon>Eukaryota</taxon>
        <taxon>Viridiplantae</taxon>
        <taxon>Streptophyta</taxon>
        <taxon>Embryophyta</taxon>
        <taxon>Tracheophyta</taxon>
        <taxon>Spermatophyta</taxon>
        <taxon>Magnoliopsida</taxon>
        <taxon>eudicotyledons</taxon>
        <taxon>Gunneridae</taxon>
        <taxon>Pentapetalae</taxon>
        <taxon>rosids</taxon>
        <taxon>fabids</taxon>
        <taxon>Oxalidales</taxon>
        <taxon>Cephalotaceae</taxon>
        <taxon>Cephalotus</taxon>
    </lineage>
</organism>
<dbReference type="OrthoDB" id="669838at2759"/>
<dbReference type="Pfam" id="PF03168">
    <property type="entry name" value="LEA_2"/>
    <property type="match status" value="1"/>
</dbReference>
<keyword evidence="4 5" id="KW-0472">Membrane</keyword>
<evidence type="ECO:0000256" key="3">
    <source>
        <dbReference type="ARBA" id="ARBA00022989"/>
    </source>
</evidence>
<accession>A0A1Q3D9W5</accession>
<comment type="caution">
    <text evidence="7">The sequence shown here is derived from an EMBL/GenBank/DDBJ whole genome shotgun (WGS) entry which is preliminary data.</text>
</comment>
<evidence type="ECO:0000259" key="6">
    <source>
        <dbReference type="Pfam" id="PF03168"/>
    </source>
</evidence>
<feature type="transmembrane region" description="Helical" evidence="5">
    <location>
        <begin position="20"/>
        <end position="42"/>
    </location>
</feature>
<keyword evidence="2 5" id="KW-0812">Transmembrane</keyword>
<evidence type="ECO:0000256" key="4">
    <source>
        <dbReference type="ARBA" id="ARBA00023136"/>
    </source>
</evidence>
<keyword evidence="3 5" id="KW-1133">Transmembrane helix</keyword>
<comment type="subcellular location">
    <subcellularLocation>
        <location evidence="1">Membrane</location>
        <topology evidence="1">Single-pass membrane protein</topology>
    </subcellularLocation>
</comment>
<dbReference type="GO" id="GO:0005886">
    <property type="term" value="C:plasma membrane"/>
    <property type="evidence" value="ECO:0007669"/>
    <property type="project" value="TreeGrafter"/>
</dbReference>
<reference evidence="8" key="1">
    <citation type="submission" date="2016-04" db="EMBL/GenBank/DDBJ databases">
        <title>Cephalotus genome sequencing.</title>
        <authorList>
            <person name="Fukushima K."/>
            <person name="Hasebe M."/>
            <person name="Fang X."/>
        </authorList>
    </citation>
    <scope>NUCLEOTIDE SEQUENCE [LARGE SCALE GENOMIC DNA]</scope>
    <source>
        <strain evidence="8">cv. St1</strain>
    </source>
</reference>
<name>A0A1Q3D9W5_CEPFO</name>
<dbReference type="InterPro" id="IPR044839">
    <property type="entry name" value="NDR1-like"/>
</dbReference>
<evidence type="ECO:0000313" key="8">
    <source>
        <dbReference type="Proteomes" id="UP000187406"/>
    </source>
</evidence>
<protein>
    <submittedName>
        <fullName evidence="7">LEA_2 domain-containing protein</fullName>
    </submittedName>
</protein>
<dbReference type="Proteomes" id="UP000187406">
    <property type="component" value="Unassembled WGS sequence"/>
</dbReference>
<dbReference type="STRING" id="3775.A0A1Q3D9W5"/>
<dbReference type="PANTHER" id="PTHR31234:SF39">
    <property type="entry name" value="HARPIN-INDUCED PROTEIN 1 CONTAINING PROTEIN, EXPRESSED"/>
    <property type="match status" value="1"/>
</dbReference>
<dbReference type="InterPro" id="IPR004864">
    <property type="entry name" value="LEA_2"/>
</dbReference>
<evidence type="ECO:0000256" key="2">
    <source>
        <dbReference type="ARBA" id="ARBA00022692"/>
    </source>
</evidence>
<evidence type="ECO:0000256" key="1">
    <source>
        <dbReference type="ARBA" id="ARBA00004167"/>
    </source>
</evidence>
<keyword evidence="8" id="KW-1185">Reference proteome</keyword>
<dbReference type="PANTHER" id="PTHR31234">
    <property type="entry name" value="LATE EMBRYOGENESIS ABUNDANT (LEA) HYDROXYPROLINE-RICH GLYCOPROTEIN FAMILY"/>
    <property type="match status" value="1"/>
</dbReference>
<dbReference type="FunCoup" id="A0A1Q3D9W5">
    <property type="interactions" value="5"/>
</dbReference>
<gene>
    <name evidence="7" type="ORF">CFOL_v3_32660</name>
</gene>
<evidence type="ECO:0000313" key="7">
    <source>
        <dbReference type="EMBL" id="GAV89242.1"/>
    </source>
</evidence>
<dbReference type="AlphaFoldDB" id="A0A1Q3D9W5"/>
<dbReference type="GO" id="GO:0098542">
    <property type="term" value="P:defense response to other organism"/>
    <property type="evidence" value="ECO:0007669"/>
    <property type="project" value="InterPro"/>
</dbReference>